<dbReference type="Gene3D" id="1.20.58.2050">
    <property type="match status" value="1"/>
</dbReference>
<keyword evidence="5" id="KW-1185">Reference proteome</keyword>
<dbReference type="SUPFAM" id="SSF160059">
    <property type="entry name" value="PriA/YqbF domain"/>
    <property type="match status" value="1"/>
</dbReference>
<dbReference type="CDD" id="cd21693">
    <property type="entry name" value="GINS_B_Psf3"/>
    <property type="match status" value="1"/>
</dbReference>
<comment type="caution">
    <text evidence="4">The sequence shown here is derived from an EMBL/GenBank/DDBJ whole genome shotgun (WGS) entry which is preliminary data.</text>
</comment>
<name>A0AAV5RNM0_STABA</name>
<sequence>MYYSLDDIETDGLRVPAKFQVDAPGLGWLNEEAKTENVPAGAEAILPLWLATPLASASVNEGQDLAFLNISEPHALNSDVINILRSDPASLDLRNQNRLFTNLAIYWCELFASDDFVQTVYEMTRLRSAYIFDAALAQSGIGGIDRGFDDYEQRLYQATAKVIRDAKQFRNRR</sequence>
<evidence type="ECO:0000256" key="2">
    <source>
        <dbReference type="RuleBase" id="RU367161"/>
    </source>
</evidence>
<protein>
    <recommendedName>
        <fullName evidence="2">DNA replication complex GINS protein PSF3</fullName>
    </recommendedName>
</protein>
<reference evidence="4 5" key="1">
    <citation type="journal article" date="2023" name="Elife">
        <title>Identification of key yeast species and microbe-microbe interactions impacting larval growth of Drosophila in the wild.</title>
        <authorList>
            <person name="Mure A."/>
            <person name="Sugiura Y."/>
            <person name="Maeda R."/>
            <person name="Honda K."/>
            <person name="Sakurai N."/>
            <person name="Takahashi Y."/>
            <person name="Watada M."/>
            <person name="Katoh T."/>
            <person name="Gotoh A."/>
            <person name="Gotoh Y."/>
            <person name="Taniguchi I."/>
            <person name="Nakamura K."/>
            <person name="Hayashi T."/>
            <person name="Katayama T."/>
            <person name="Uemura T."/>
            <person name="Hattori Y."/>
        </authorList>
    </citation>
    <scope>NUCLEOTIDE SEQUENCE [LARGE SCALE GENOMIC DNA]</scope>
    <source>
        <strain evidence="4 5">SB-73</strain>
    </source>
</reference>
<dbReference type="PANTHER" id="PTHR22768">
    <property type="entry name" value="DNA REPLICATION COMPLEX GINS PROTEIN PSF3"/>
    <property type="match status" value="1"/>
</dbReference>
<keyword evidence="2" id="KW-0539">Nucleus</keyword>
<comment type="subcellular location">
    <subcellularLocation>
        <location evidence="2">Nucleus</location>
    </subcellularLocation>
</comment>
<dbReference type="AlphaFoldDB" id="A0AAV5RNM0"/>
<dbReference type="Proteomes" id="UP001362899">
    <property type="component" value="Unassembled WGS sequence"/>
</dbReference>
<dbReference type="InterPro" id="IPR010492">
    <property type="entry name" value="GINS_Psf3"/>
</dbReference>
<dbReference type="SUPFAM" id="SSF158573">
    <property type="entry name" value="GINS helical bundle-like"/>
    <property type="match status" value="1"/>
</dbReference>
<dbReference type="InterPro" id="IPR036224">
    <property type="entry name" value="GINS_bundle-like_dom_sf"/>
</dbReference>
<comment type="subunit">
    <text evidence="1">Component of the GINS complex which is a heterotetramer of SLD5, PSF1, PSF2 and PSF3.</text>
</comment>
<dbReference type="Pfam" id="PF22466">
    <property type="entry name" value="PSF3_N"/>
    <property type="match status" value="1"/>
</dbReference>
<proteinExistence type="inferred from homology"/>
<evidence type="ECO:0000313" key="4">
    <source>
        <dbReference type="EMBL" id="GMM53030.1"/>
    </source>
</evidence>
<evidence type="ECO:0000256" key="1">
    <source>
        <dbReference type="ARBA" id="ARBA00011352"/>
    </source>
</evidence>
<evidence type="ECO:0000259" key="3">
    <source>
        <dbReference type="Pfam" id="PF22466"/>
    </source>
</evidence>
<dbReference type="CDD" id="cd11713">
    <property type="entry name" value="GINS_A_psf3"/>
    <property type="match status" value="1"/>
</dbReference>
<dbReference type="PANTHER" id="PTHR22768:SF0">
    <property type="entry name" value="DNA REPLICATION COMPLEX GINS PROTEIN PSF3"/>
    <property type="match status" value="1"/>
</dbReference>
<dbReference type="InterPro" id="IPR038437">
    <property type="entry name" value="GINS_Psf3_sf"/>
</dbReference>
<dbReference type="GO" id="GO:0000811">
    <property type="term" value="C:GINS complex"/>
    <property type="evidence" value="ECO:0007669"/>
    <property type="project" value="UniProtKB-UniRule"/>
</dbReference>
<keyword evidence="2" id="KW-0235">DNA replication</keyword>
<organism evidence="4 5">
    <name type="scientific">Starmerella bacillaris</name>
    <name type="common">Yeast</name>
    <name type="synonym">Candida zemplinina</name>
    <dbReference type="NCBI Taxonomy" id="1247836"/>
    <lineage>
        <taxon>Eukaryota</taxon>
        <taxon>Fungi</taxon>
        <taxon>Dikarya</taxon>
        <taxon>Ascomycota</taxon>
        <taxon>Saccharomycotina</taxon>
        <taxon>Dipodascomycetes</taxon>
        <taxon>Dipodascales</taxon>
        <taxon>Trichomonascaceae</taxon>
        <taxon>Starmerella</taxon>
    </lineage>
</organism>
<dbReference type="InterPro" id="IPR055221">
    <property type="entry name" value="PSF3_N"/>
</dbReference>
<gene>
    <name evidence="4" type="ORF">DASB73_039930</name>
</gene>
<comment type="similarity">
    <text evidence="2">Belongs to the GINS3/PSF3 family.</text>
</comment>
<dbReference type="EMBL" id="BTGC01000008">
    <property type="protein sequence ID" value="GMM53030.1"/>
    <property type="molecule type" value="Genomic_DNA"/>
</dbReference>
<dbReference type="GO" id="GO:1902975">
    <property type="term" value="P:mitotic DNA replication initiation"/>
    <property type="evidence" value="ECO:0007669"/>
    <property type="project" value="TreeGrafter"/>
</dbReference>
<accession>A0AAV5RNM0</accession>
<feature type="domain" description="DNA replication complex GINS protein PSF3 N-terminal" evidence="3">
    <location>
        <begin position="3"/>
        <end position="55"/>
    </location>
</feature>
<evidence type="ECO:0000313" key="5">
    <source>
        <dbReference type="Proteomes" id="UP001362899"/>
    </source>
</evidence>
<comment type="function">
    <text evidence="2">The GINS complex plays an essential role in the initiation of DNA replication.</text>
</comment>